<dbReference type="EMBL" id="UYYA01004242">
    <property type="protein sequence ID" value="VDM60639.1"/>
    <property type="molecule type" value="Genomic_DNA"/>
</dbReference>
<gene>
    <name evidence="1" type="ORF">ACOC_LOCUS9054</name>
</gene>
<dbReference type="AlphaFoldDB" id="A0A158PJQ2"/>
<sequence>MEYVYCRQNYSRDSRGYGQNNTLPLGFCVQSVTVGSFSYSSVEFTESQNRKRGSNRVAKHRVTTLFAEEPFAIRVAPRESRSGRRVRRIQKALSSVVTTLFLDKKSNGSMSSMRASSEDAEYRPCFFASPRVVYSFVETNNCDIFDYLLIGQFIENEIKFELRLLNRKPKMYNTTLFISSTQTTAVMTMSSIKHRRRGRPRKRLQIEAPHMTMSSPTSLRRLTVAADEPSSYRGRKRKAAMAFMKNGKDERLLDEKFLKKCGRRVMEVYSKVIKEYDERIRKEEALCNAILEKDSVLKSRPILYASPKIVNYGYKSMNRMKRPNFAKIIEKLPLRRYHTYDDSTPTRLEIPPDDLSEFITHFKITDCRNMNAQRCGVRFLPALELRPRTAYWVHTECNIRADEEHRLSHIPFVSEDHDDKQFCAELRKLYDEQADFKENSETKVVQPLPTKYNLAGPYDEDVKPFKRRQGERAPRGKPCSSHCHLIEVNGKNLVTNGKVAPFANPTLMNILVALLAGEQTSICLITAQMSMICQDIGVESRTCSEIYRLAAQLAEANPSLTPDQKKINTDHFDPSLGLMEKDRLRIKNEWFRVRILGIVMAIGSVFVRQLAVFAVSFVDALPIVECGFLAVGVHRVIVEQSSASAILRDGSATQIFANLVNDLSMDGEKCRNVPLQRGHQKLLKVGISGIAGWGCFIQETADKAS</sequence>
<evidence type="ECO:0000313" key="3">
    <source>
        <dbReference type="WBParaSite" id="ACOC_0000905301-mRNA-1"/>
    </source>
</evidence>
<dbReference type="OrthoDB" id="6141102at2759"/>
<proteinExistence type="predicted"/>
<reference evidence="3" key="1">
    <citation type="submission" date="2016-04" db="UniProtKB">
        <authorList>
            <consortium name="WormBaseParasite"/>
        </authorList>
    </citation>
    <scope>IDENTIFICATION</scope>
</reference>
<reference evidence="1 2" key="2">
    <citation type="submission" date="2018-11" db="EMBL/GenBank/DDBJ databases">
        <authorList>
            <consortium name="Pathogen Informatics"/>
        </authorList>
    </citation>
    <scope>NUCLEOTIDE SEQUENCE [LARGE SCALE GENOMIC DNA]</scope>
    <source>
        <strain evidence="1 2">Costa Rica</strain>
    </source>
</reference>
<keyword evidence="2" id="KW-1185">Reference proteome</keyword>
<dbReference type="WBParaSite" id="ACOC_0000905301-mRNA-1">
    <property type="protein sequence ID" value="ACOC_0000905301-mRNA-1"/>
    <property type="gene ID" value="ACOC_0000905301"/>
</dbReference>
<dbReference type="Proteomes" id="UP000267027">
    <property type="component" value="Unassembled WGS sequence"/>
</dbReference>
<dbReference type="STRING" id="334426.A0A158PJQ2"/>
<name>A0A158PJQ2_ANGCS</name>
<accession>A0A158PJQ2</accession>
<evidence type="ECO:0000313" key="2">
    <source>
        <dbReference type="Proteomes" id="UP000267027"/>
    </source>
</evidence>
<evidence type="ECO:0000313" key="1">
    <source>
        <dbReference type="EMBL" id="VDM60639.1"/>
    </source>
</evidence>
<organism evidence="3">
    <name type="scientific">Angiostrongylus costaricensis</name>
    <name type="common">Nematode worm</name>
    <dbReference type="NCBI Taxonomy" id="334426"/>
    <lineage>
        <taxon>Eukaryota</taxon>
        <taxon>Metazoa</taxon>
        <taxon>Ecdysozoa</taxon>
        <taxon>Nematoda</taxon>
        <taxon>Chromadorea</taxon>
        <taxon>Rhabditida</taxon>
        <taxon>Rhabditina</taxon>
        <taxon>Rhabditomorpha</taxon>
        <taxon>Strongyloidea</taxon>
        <taxon>Metastrongylidae</taxon>
        <taxon>Angiostrongylus</taxon>
    </lineage>
</organism>
<protein>
    <submittedName>
        <fullName evidence="3">SET domain-containing protein</fullName>
    </submittedName>
</protein>